<keyword evidence="2 13" id="KW-0004">4Fe-4S</keyword>
<dbReference type="InterPro" id="IPR038135">
    <property type="entry name" value="Methylthiotransferase_N_sf"/>
</dbReference>
<comment type="catalytic activity">
    <reaction evidence="9 13">
        <text>N(6)-dimethylallyladenosine(37) in tRNA + (sulfur carrier)-SH + AH2 + 2 S-adenosyl-L-methionine = 2-methylsulfanyl-N(6)-dimethylallyladenosine(37) in tRNA + (sulfur carrier)-H + 5'-deoxyadenosine + L-methionine + A + S-adenosyl-L-homocysteine + 2 H(+)</text>
        <dbReference type="Rhea" id="RHEA:37067"/>
        <dbReference type="Rhea" id="RHEA-COMP:10375"/>
        <dbReference type="Rhea" id="RHEA-COMP:10376"/>
        <dbReference type="Rhea" id="RHEA-COMP:14737"/>
        <dbReference type="Rhea" id="RHEA-COMP:14739"/>
        <dbReference type="ChEBI" id="CHEBI:13193"/>
        <dbReference type="ChEBI" id="CHEBI:15378"/>
        <dbReference type="ChEBI" id="CHEBI:17319"/>
        <dbReference type="ChEBI" id="CHEBI:17499"/>
        <dbReference type="ChEBI" id="CHEBI:29917"/>
        <dbReference type="ChEBI" id="CHEBI:57844"/>
        <dbReference type="ChEBI" id="CHEBI:57856"/>
        <dbReference type="ChEBI" id="CHEBI:59789"/>
        <dbReference type="ChEBI" id="CHEBI:64428"/>
        <dbReference type="ChEBI" id="CHEBI:74415"/>
        <dbReference type="ChEBI" id="CHEBI:74417"/>
        <dbReference type="EC" id="2.8.4.3"/>
    </reaction>
</comment>
<dbReference type="PANTHER" id="PTHR43020:SF2">
    <property type="entry name" value="MITOCHONDRIAL TRNA METHYLTHIOTRANSFERASE CDK5RAP1"/>
    <property type="match status" value="1"/>
</dbReference>
<dbReference type="InterPro" id="IPR002792">
    <property type="entry name" value="TRAM_dom"/>
</dbReference>
<dbReference type="GO" id="GO:0005829">
    <property type="term" value="C:cytosol"/>
    <property type="evidence" value="ECO:0007669"/>
    <property type="project" value="TreeGrafter"/>
</dbReference>
<evidence type="ECO:0000256" key="10">
    <source>
        <dbReference type="ARBA" id="ARBA00068570"/>
    </source>
</evidence>
<keyword evidence="13" id="KW-0819">tRNA processing</keyword>
<keyword evidence="13" id="KW-0963">Cytoplasm</keyword>
<evidence type="ECO:0000313" key="17">
    <source>
        <dbReference type="EMBL" id="MBC5650816.1"/>
    </source>
</evidence>
<feature type="domain" description="Radical SAM core" evidence="16">
    <location>
        <begin position="186"/>
        <end position="416"/>
    </location>
</feature>
<evidence type="ECO:0000259" key="16">
    <source>
        <dbReference type="PROSITE" id="PS51918"/>
    </source>
</evidence>
<keyword evidence="4 13" id="KW-0949">S-adenosyl-L-methionine</keyword>
<keyword evidence="7 13" id="KW-0411">Iron-sulfur</keyword>
<evidence type="ECO:0000256" key="8">
    <source>
        <dbReference type="ARBA" id="ARBA00033765"/>
    </source>
</evidence>
<dbReference type="AlphaFoldDB" id="A0A8I0ABM6"/>
<sequence>MFNEIDFSKIDTAGAPPTDDAGRQYYYMAKLATMVTLKEQELGRPITYCLQTFGCQMNEKQSEVVAGIMDEIGFKRQDTENADVVIYNTCTVRENANLKVYGRLGKLHSLKKSNPDMKIALFGCMMQEKQVVDKIQKDYPFVNLVFGTHNIFKFAELFYEMENRDSQLIDIWEGTDKIVEELPTERNYSFKSGVNIMFGCNNFCSYCIVPYVRGRERSREPEAIVKEIEALVADGVTEVMLLGQNVNSYGKTLKNPVTFAQLLEKVEAIEGLKRIRFMTSHPKDLSDELIEYMGKSKKVCHHLHLPMQSGSSRILKVMNRHYDKEKYLGLVEKIRKAVPDISLTTDIIVGFPGETEEDFQETLDVVEKSCFDTAFTFIYSKRSGTPAAKMEDQVPEDVVKDRFDRLLKLVQEKGREASSRFEGEVQEVLVETESKEKGIFTGRTQYNLLVHFPGTPDLLGKYINVRLDTCKGFYYMGTQV</sequence>
<evidence type="ECO:0000256" key="13">
    <source>
        <dbReference type="HAMAP-Rule" id="MF_01864"/>
    </source>
</evidence>
<dbReference type="InterPro" id="IPR058240">
    <property type="entry name" value="rSAM_sf"/>
</dbReference>
<dbReference type="Pfam" id="PF01938">
    <property type="entry name" value="TRAM"/>
    <property type="match status" value="1"/>
</dbReference>
<dbReference type="Gene3D" id="3.40.50.12160">
    <property type="entry name" value="Methylthiotransferase, N-terminal domain"/>
    <property type="match status" value="1"/>
</dbReference>
<feature type="domain" description="MTTase N-terminal" evidence="15">
    <location>
        <begin position="46"/>
        <end position="163"/>
    </location>
</feature>
<evidence type="ECO:0000256" key="2">
    <source>
        <dbReference type="ARBA" id="ARBA00022485"/>
    </source>
</evidence>
<comment type="function">
    <text evidence="1 13">Catalyzes the methylthiolation of N6-(dimethylallyl)adenosine (i(6)A), leading to the formation of 2-methylthio-N6-(dimethylallyl)adenosine (ms(2)i(6)A) at position 37 in tRNAs that read codons beginning with uridine.</text>
</comment>
<dbReference type="GO" id="GO:0051539">
    <property type="term" value="F:4 iron, 4 sulfur cluster binding"/>
    <property type="evidence" value="ECO:0007669"/>
    <property type="project" value="UniProtKB-UniRule"/>
</dbReference>
<feature type="binding site" evidence="13">
    <location>
        <position position="124"/>
    </location>
    <ligand>
        <name>[4Fe-4S] cluster</name>
        <dbReference type="ChEBI" id="CHEBI:49883"/>
        <label>1</label>
    </ligand>
</feature>
<dbReference type="SFLD" id="SFLDF00273">
    <property type="entry name" value="(dimethylallyl)adenosine_tRNA"/>
    <property type="match status" value="1"/>
</dbReference>
<evidence type="ECO:0000256" key="4">
    <source>
        <dbReference type="ARBA" id="ARBA00022691"/>
    </source>
</evidence>
<evidence type="ECO:0000256" key="7">
    <source>
        <dbReference type="ARBA" id="ARBA00023014"/>
    </source>
</evidence>
<comment type="subunit">
    <text evidence="13">Monomer.</text>
</comment>
<organism evidence="17 18">
    <name type="scientific">Blautia segnis</name>
    <dbReference type="NCBI Taxonomy" id="2763030"/>
    <lineage>
        <taxon>Bacteria</taxon>
        <taxon>Bacillati</taxon>
        <taxon>Bacillota</taxon>
        <taxon>Clostridia</taxon>
        <taxon>Lachnospirales</taxon>
        <taxon>Lachnospiraceae</taxon>
        <taxon>Blautia</taxon>
    </lineage>
</organism>
<feature type="binding site" evidence="13">
    <location>
        <position position="55"/>
    </location>
    <ligand>
        <name>[4Fe-4S] cluster</name>
        <dbReference type="ChEBI" id="CHEBI:49883"/>
        <label>1</label>
    </ligand>
</feature>
<gene>
    <name evidence="13 17" type="primary">miaB</name>
    <name evidence="17" type="ORF">H8S54_06745</name>
</gene>
<dbReference type="InterPro" id="IPR006638">
    <property type="entry name" value="Elp3/MiaA/NifB-like_rSAM"/>
</dbReference>
<evidence type="ECO:0000256" key="11">
    <source>
        <dbReference type="ARBA" id="ARBA00080698"/>
    </source>
</evidence>
<protein>
    <recommendedName>
        <fullName evidence="10 13">tRNA-2-methylthio-N(6)-dimethylallyladenosine synthase</fullName>
        <ecNumber evidence="8 13">2.8.4.3</ecNumber>
    </recommendedName>
    <alternativeName>
        <fullName evidence="12 13">(Dimethylallyl)adenosine tRNA methylthiotransferase MiaB</fullName>
    </alternativeName>
    <alternativeName>
        <fullName evidence="11 13">tRNA-i(6)A37 methylthiotransferase</fullName>
    </alternativeName>
</protein>
<dbReference type="EC" id="2.8.4.3" evidence="8 13"/>
<dbReference type="EMBL" id="JACOOT010000014">
    <property type="protein sequence ID" value="MBC5650816.1"/>
    <property type="molecule type" value="Genomic_DNA"/>
</dbReference>
<keyword evidence="6 13" id="KW-0408">Iron</keyword>
<comment type="caution">
    <text evidence="17">The sequence shown here is derived from an EMBL/GenBank/DDBJ whole genome shotgun (WGS) entry which is preliminary data.</text>
</comment>
<dbReference type="InterPro" id="IPR020612">
    <property type="entry name" value="Methylthiotransferase_CS"/>
</dbReference>
<keyword evidence="18" id="KW-1185">Reference proteome</keyword>
<evidence type="ECO:0000256" key="9">
    <source>
        <dbReference type="ARBA" id="ARBA00051425"/>
    </source>
</evidence>
<dbReference type="InterPro" id="IPR007197">
    <property type="entry name" value="rSAM"/>
</dbReference>
<keyword evidence="3 13" id="KW-0808">Transferase</keyword>
<dbReference type="PROSITE" id="PS51918">
    <property type="entry name" value="RADICAL_SAM"/>
    <property type="match status" value="1"/>
</dbReference>
<dbReference type="InterPro" id="IPR013848">
    <property type="entry name" value="Methylthiotransferase_N"/>
</dbReference>
<dbReference type="Gene3D" id="3.80.30.20">
    <property type="entry name" value="tm_1862 like domain"/>
    <property type="match status" value="1"/>
</dbReference>
<feature type="binding site" evidence="13">
    <location>
        <position position="200"/>
    </location>
    <ligand>
        <name>[4Fe-4S] cluster</name>
        <dbReference type="ChEBI" id="CHEBI:49883"/>
        <label>2</label>
        <note>4Fe-4S-S-AdoMet</note>
    </ligand>
</feature>
<name>A0A8I0ABM6_9FIRM</name>
<dbReference type="SFLD" id="SFLDG01082">
    <property type="entry name" value="B12-binding_domain_containing"/>
    <property type="match status" value="1"/>
</dbReference>
<dbReference type="NCBIfam" id="TIGR01574">
    <property type="entry name" value="miaB-methiolase"/>
    <property type="match status" value="1"/>
</dbReference>
<feature type="binding site" evidence="13">
    <location>
        <position position="90"/>
    </location>
    <ligand>
        <name>[4Fe-4S] cluster</name>
        <dbReference type="ChEBI" id="CHEBI:49883"/>
        <label>1</label>
    </ligand>
</feature>
<dbReference type="FunFam" id="3.80.30.20:FF:000001">
    <property type="entry name" value="tRNA-2-methylthio-N(6)-dimethylallyladenosine synthase 2"/>
    <property type="match status" value="1"/>
</dbReference>
<evidence type="ECO:0000256" key="6">
    <source>
        <dbReference type="ARBA" id="ARBA00023004"/>
    </source>
</evidence>
<dbReference type="GO" id="GO:0046872">
    <property type="term" value="F:metal ion binding"/>
    <property type="evidence" value="ECO:0007669"/>
    <property type="project" value="UniProtKB-KW"/>
</dbReference>
<dbReference type="InterPro" id="IPR006463">
    <property type="entry name" value="MiaB_methiolase"/>
</dbReference>
<evidence type="ECO:0000256" key="12">
    <source>
        <dbReference type="ARBA" id="ARBA00081141"/>
    </source>
</evidence>
<evidence type="ECO:0000259" key="14">
    <source>
        <dbReference type="PROSITE" id="PS50926"/>
    </source>
</evidence>
<feature type="binding site" evidence="13">
    <location>
        <position position="204"/>
    </location>
    <ligand>
        <name>[4Fe-4S] cluster</name>
        <dbReference type="ChEBI" id="CHEBI:49883"/>
        <label>2</label>
        <note>4Fe-4S-S-AdoMet</note>
    </ligand>
</feature>
<dbReference type="SFLD" id="SFLDS00029">
    <property type="entry name" value="Radical_SAM"/>
    <property type="match status" value="1"/>
</dbReference>
<comment type="similarity">
    <text evidence="13">Belongs to the methylthiotransferase family. MiaB subfamily.</text>
</comment>
<dbReference type="PROSITE" id="PS01278">
    <property type="entry name" value="MTTASE_RADICAL"/>
    <property type="match status" value="1"/>
</dbReference>
<dbReference type="Pfam" id="PF04055">
    <property type="entry name" value="Radical_SAM"/>
    <property type="match status" value="1"/>
</dbReference>
<dbReference type="SFLD" id="SFLDG01061">
    <property type="entry name" value="methylthiotransferase"/>
    <property type="match status" value="1"/>
</dbReference>
<evidence type="ECO:0000313" key="18">
    <source>
        <dbReference type="Proteomes" id="UP000652847"/>
    </source>
</evidence>
<dbReference type="PROSITE" id="PS51449">
    <property type="entry name" value="MTTASE_N"/>
    <property type="match status" value="1"/>
</dbReference>
<evidence type="ECO:0000256" key="1">
    <source>
        <dbReference type="ARBA" id="ARBA00003234"/>
    </source>
</evidence>
<dbReference type="PANTHER" id="PTHR43020">
    <property type="entry name" value="CDK5 REGULATORY SUBUNIT-ASSOCIATED PROTEIN 1"/>
    <property type="match status" value="1"/>
</dbReference>
<reference evidence="17 18" key="1">
    <citation type="submission" date="2020-08" db="EMBL/GenBank/DDBJ databases">
        <title>Genome public.</title>
        <authorList>
            <person name="Liu C."/>
            <person name="Sun Q."/>
        </authorList>
    </citation>
    <scope>NUCLEOTIDE SEQUENCE [LARGE SCALE GENOMIC DNA]</scope>
    <source>
        <strain evidence="17 18">BX17</strain>
    </source>
</reference>
<evidence type="ECO:0000256" key="5">
    <source>
        <dbReference type="ARBA" id="ARBA00022723"/>
    </source>
</evidence>
<dbReference type="SUPFAM" id="SSF102114">
    <property type="entry name" value="Radical SAM enzymes"/>
    <property type="match status" value="1"/>
</dbReference>
<dbReference type="GO" id="GO:0035597">
    <property type="term" value="F:tRNA-2-methylthio-N(6)-dimethylallyladenosine(37) synthase activity"/>
    <property type="evidence" value="ECO:0007669"/>
    <property type="project" value="UniProtKB-EC"/>
</dbReference>
<comment type="cofactor">
    <cofactor evidence="13">
        <name>[4Fe-4S] cluster</name>
        <dbReference type="ChEBI" id="CHEBI:49883"/>
    </cofactor>
    <text evidence="13">Binds 2 [4Fe-4S] clusters. One cluster is coordinated with 3 cysteines and an exchangeable S-adenosyl-L-methionine.</text>
</comment>
<dbReference type="Pfam" id="PF00919">
    <property type="entry name" value="UPF0004"/>
    <property type="match status" value="1"/>
</dbReference>
<dbReference type="Proteomes" id="UP000652847">
    <property type="component" value="Unassembled WGS sequence"/>
</dbReference>
<evidence type="ECO:0000259" key="15">
    <source>
        <dbReference type="PROSITE" id="PS51449"/>
    </source>
</evidence>
<dbReference type="NCBIfam" id="TIGR00089">
    <property type="entry name" value="MiaB/RimO family radical SAM methylthiotransferase"/>
    <property type="match status" value="1"/>
</dbReference>
<accession>A0A8I0ABM6</accession>
<keyword evidence="5 13" id="KW-0479">Metal-binding</keyword>
<comment type="subcellular location">
    <subcellularLocation>
        <location evidence="13">Cytoplasm</location>
    </subcellularLocation>
</comment>
<dbReference type="InterPro" id="IPR005839">
    <property type="entry name" value="Methylthiotransferase"/>
</dbReference>
<feature type="binding site" evidence="13">
    <location>
        <position position="207"/>
    </location>
    <ligand>
        <name>[4Fe-4S] cluster</name>
        <dbReference type="ChEBI" id="CHEBI:49883"/>
        <label>2</label>
        <note>4Fe-4S-S-AdoMet</note>
    </ligand>
</feature>
<dbReference type="HAMAP" id="MF_01864">
    <property type="entry name" value="tRNA_metthiotr_MiaB"/>
    <property type="match status" value="1"/>
</dbReference>
<feature type="domain" description="TRAM" evidence="14">
    <location>
        <begin position="419"/>
        <end position="480"/>
    </location>
</feature>
<evidence type="ECO:0000256" key="3">
    <source>
        <dbReference type="ARBA" id="ARBA00022679"/>
    </source>
</evidence>
<dbReference type="SMART" id="SM00729">
    <property type="entry name" value="Elp3"/>
    <property type="match status" value="1"/>
</dbReference>
<dbReference type="CDD" id="cd01335">
    <property type="entry name" value="Radical_SAM"/>
    <property type="match status" value="1"/>
</dbReference>
<proteinExistence type="inferred from homology"/>
<dbReference type="InterPro" id="IPR023404">
    <property type="entry name" value="rSAM_horseshoe"/>
</dbReference>
<dbReference type="PROSITE" id="PS50926">
    <property type="entry name" value="TRAM"/>
    <property type="match status" value="1"/>
</dbReference>
<dbReference type="FunFam" id="3.40.50.12160:FF:000003">
    <property type="entry name" value="CDK5 regulatory subunit-associated protein 1"/>
    <property type="match status" value="1"/>
</dbReference>